<protein>
    <submittedName>
        <fullName evidence="1">Uncharacterized protein</fullName>
    </submittedName>
</protein>
<accession>A0A1X2HRQ6</accession>
<dbReference type="EMBL" id="MCGN01000001">
    <property type="protein sequence ID" value="ORZ02262.1"/>
    <property type="molecule type" value="Genomic_DNA"/>
</dbReference>
<name>A0A1X2HRQ6_SYNRA</name>
<evidence type="ECO:0000313" key="1">
    <source>
        <dbReference type="EMBL" id="ORZ02262.1"/>
    </source>
</evidence>
<reference evidence="1 2" key="1">
    <citation type="submission" date="2016-07" db="EMBL/GenBank/DDBJ databases">
        <title>Pervasive Adenine N6-methylation of Active Genes in Fungi.</title>
        <authorList>
            <consortium name="DOE Joint Genome Institute"/>
            <person name="Mondo S.J."/>
            <person name="Dannebaum R.O."/>
            <person name="Kuo R.C."/>
            <person name="Labutti K."/>
            <person name="Haridas S."/>
            <person name="Kuo A."/>
            <person name="Salamov A."/>
            <person name="Ahrendt S.R."/>
            <person name="Lipzen A."/>
            <person name="Sullivan W."/>
            <person name="Andreopoulos W.B."/>
            <person name="Clum A."/>
            <person name="Lindquist E."/>
            <person name="Daum C."/>
            <person name="Ramamoorthy G.K."/>
            <person name="Gryganskyi A."/>
            <person name="Culley D."/>
            <person name="Magnuson J.K."/>
            <person name="James T.Y."/>
            <person name="O'Malley M.A."/>
            <person name="Stajich J.E."/>
            <person name="Spatafora J.W."/>
            <person name="Visel A."/>
            <person name="Grigoriev I.V."/>
        </authorList>
    </citation>
    <scope>NUCLEOTIDE SEQUENCE [LARGE SCALE GENOMIC DNA]</scope>
    <source>
        <strain evidence="1 2">NRRL 2496</strain>
    </source>
</reference>
<evidence type="ECO:0000313" key="2">
    <source>
        <dbReference type="Proteomes" id="UP000242180"/>
    </source>
</evidence>
<proteinExistence type="predicted"/>
<dbReference type="InParanoid" id="A0A1X2HRQ6"/>
<dbReference type="AlphaFoldDB" id="A0A1X2HRQ6"/>
<gene>
    <name evidence="1" type="ORF">BCR43DRAFT_559243</name>
</gene>
<keyword evidence="2" id="KW-1185">Reference proteome</keyword>
<organism evidence="1 2">
    <name type="scientific">Syncephalastrum racemosum</name>
    <name type="common">Filamentous fungus</name>
    <dbReference type="NCBI Taxonomy" id="13706"/>
    <lineage>
        <taxon>Eukaryota</taxon>
        <taxon>Fungi</taxon>
        <taxon>Fungi incertae sedis</taxon>
        <taxon>Mucoromycota</taxon>
        <taxon>Mucoromycotina</taxon>
        <taxon>Mucoromycetes</taxon>
        <taxon>Mucorales</taxon>
        <taxon>Syncephalastraceae</taxon>
        <taxon>Syncephalastrum</taxon>
    </lineage>
</organism>
<comment type="caution">
    <text evidence="1">The sequence shown here is derived from an EMBL/GenBank/DDBJ whole genome shotgun (WGS) entry which is preliminary data.</text>
</comment>
<dbReference type="Proteomes" id="UP000242180">
    <property type="component" value="Unassembled WGS sequence"/>
</dbReference>
<sequence length="175" mass="20532">MYNKAPIKDVLYLYTEWYRFHCHGYAFLDRLPLEQRDQYPREQFDKKFCFSAAEPLSGIGALLRFLLDLCPNLTCLHVLQRVMSLSMYLTSLLQTPTTYATQPSTLQYLKYAEDQDIYELDLITARCHALRNLWIRSHPVDRIDGHSTYMSIFIEALLKACLYLAQLLLNRVNVP</sequence>